<reference evidence="13" key="1">
    <citation type="journal article" date="2023" name="Genome Biol. Evol.">
        <title>Long-read-based Genome Assembly of Drosophila gunungcola Reveals Fewer Chemosensory Genes in Flower-breeding Species.</title>
        <authorList>
            <person name="Negi A."/>
            <person name="Liao B.Y."/>
            <person name="Yeh S.D."/>
        </authorList>
    </citation>
    <scope>NUCLEOTIDE SEQUENCE</scope>
    <source>
        <strain evidence="13">Sukarami</strain>
    </source>
</reference>
<dbReference type="Gene3D" id="3.30.160.60">
    <property type="entry name" value="Classic Zinc Finger"/>
    <property type="match status" value="6"/>
</dbReference>
<evidence type="ECO:0000256" key="7">
    <source>
        <dbReference type="ARBA" id="ARBA00023163"/>
    </source>
</evidence>
<evidence type="ECO:0000256" key="5">
    <source>
        <dbReference type="ARBA" id="ARBA00022833"/>
    </source>
</evidence>
<feature type="domain" description="C2H2-type" evidence="12">
    <location>
        <begin position="340"/>
        <end position="367"/>
    </location>
</feature>
<dbReference type="SUPFAM" id="SSF57667">
    <property type="entry name" value="beta-beta-alpha zinc fingers"/>
    <property type="match status" value="4"/>
</dbReference>
<dbReference type="OrthoDB" id="8749569at2759"/>
<feature type="compositionally biased region" description="Polar residues" evidence="11">
    <location>
        <begin position="1254"/>
        <end position="1266"/>
    </location>
</feature>
<dbReference type="FunFam" id="3.30.160.60:FF:000025">
    <property type="entry name" value="Spalt-like transcription factor 1"/>
    <property type="match status" value="1"/>
</dbReference>
<proteinExistence type="inferred from homology"/>
<feature type="region of interest" description="Disordered" evidence="11">
    <location>
        <begin position="439"/>
        <end position="542"/>
    </location>
</feature>
<keyword evidence="4 10" id="KW-0863">Zinc-finger</keyword>
<evidence type="ECO:0000256" key="4">
    <source>
        <dbReference type="ARBA" id="ARBA00022771"/>
    </source>
</evidence>
<dbReference type="Pfam" id="PF13912">
    <property type="entry name" value="zf-C2H2_6"/>
    <property type="match status" value="1"/>
</dbReference>
<sequence length="1330" mass="145702">MCSIFRNRINYRGTGSTRSGSGERERDRDRDRDRERERDRDALLAKELDADSNNNGTEPQMEAVPESDTERDMVEEHGDGDGGGDCEGEGEDQEPENSNEALDLSLISSSGSRGSLPGSGHVSLEALQHTKVAVAQFAASAMAGGGGGHQSPDLAMVQSTIFNVQRQHLMQLQLIQHLQSQLKRAEAAALGRQTHSDEEEDEPEPQSEPEPESKKLPANGLKEEEEEEPEQELQQEQKRRLEESSKTETKRATEERKAEPEGYQPQPMMCDISSSLASSIITNHDPPPAPNEPNCLEMLQRRTEEVLDSASQSLHAAQMQEEYSEYASKEAQSRGEIFKHRCKYCGKIFGSYSALQIHLRSHTGERPFVCNVCGSKFTTKGNLKVHYQRHTQIFPPMLLPPGVAPNVGHSGQGQGQAPAEQYPIRLPFVPPVAPEQLQPQVEEPEEVRQEIPAQQAEDLSKPVVKENEKVKEKEKEKEKSHSPVERVRTPNEVKPVVAALPSPEKPDKEVTKPLVTPSRRNGSVRKRQTSSAGSPPQEDRERDLAEHLHIAKLVRRSSASRESQPAEYSLAQMERIIDKSWEDLIEIDKTSETSKLQQLVDNIENKLTDPNQCIFCQKVMSCRSSLQMHIRTHTGERPFRCKICGRAFATKGNLKAHMSIHKIKPPMRSQFKCPVCHQKFSNGIILQQHIRIHTMDDGSGGQAGAGAGAGAGAPNPGEAERLGIEDQNSNKSMGTSDTLDFSTTISDHSGQRSESSQGGDFDEFMTMDSTDDSRDNSSAATATPHPLERDRDRDREKERERERERERDRERERERRMPNDGSDERSHSNPDLAGGRSESGEMPAMDLSSPSSASGRIFGSGLPNGTACGGSGGGGLPMLGMPMPPNLLLMAAAREEMHALGHAHAKFPLLPFGPLGFMGLHPPPNVCNLCFKMLPSLAALESHLQSEHAKEPATGHAHRPHCTDAGSPYGAKLTLNPNLFAKKPPSLTSSSSSGDKMPESSSALPFAPEVAPATSIKEDPDQEPLSVEEAGSAGEGSGTGAGSNYAPEAGDAEQSLMKMQLHAHRFPASPLDFQQALMSAGPPTSSLDPPVNNKHFCHVCRRNFSSSSALQIHMRTHTGDKPFQCNVCQKAFTTKGNLKVHMGTHMWTNPTSRRGRRMSLELPMRPGPNSGSGHPGSSAEQEFMQRRPELFFPYLPPFFNGLTPKPGELSPGAFPNIPPPPFANGGKYPYPPGLLGFPGFLAQHPYGMERRSSSKSPTPEPAQSPSLREDEGSGNIWHPLSRIKVESNQNEGMVMGLGMGAFNDQEDQADTEAEITGGDNEESESRDAEK</sequence>
<evidence type="ECO:0000256" key="9">
    <source>
        <dbReference type="ARBA" id="ARBA00038474"/>
    </source>
</evidence>
<evidence type="ECO:0000256" key="8">
    <source>
        <dbReference type="ARBA" id="ARBA00023242"/>
    </source>
</evidence>
<dbReference type="GO" id="GO:0000978">
    <property type="term" value="F:RNA polymerase II cis-regulatory region sequence-specific DNA binding"/>
    <property type="evidence" value="ECO:0007669"/>
    <property type="project" value="TreeGrafter"/>
</dbReference>
<feature type="domain" description="C2H2-type" evidence="12">
    <location>
        <begin position="611"/>
        <end position="638"/>
    </location>
</feature>
<keyword evidence="8" id="KW-0539">Nucleus</keyword>
<feature type="compositionally biased region" description="Basic and acidic residues" evidence="11">
    <location>
        <begin position="458"/>
        <end position="491"/>
    </location>
</feature>
<dbReference type="EMBL" id="JAMKOV010000002">
    <property type="protein sequence ID" value="KAI8042515.1"/>
    <property type="molecule type" value="Genomic_DNA"/>
</dbReference>
<feature type="region of interest" description="Disordered" evidence="11">
    <location>
        <begin position="1"/>
        <end position="99"/>
    </location>
</feature>
<feature type="compositionally biased region" description="Basic and acidic residues" evidence="11">
    <location>
        <begin position="786"/>
        <end position="828"/>
    </location>
</feature>
<keyword evidence="5" id="KW-0862">Zinc</keyword>
<evidence type="ECO:0000256" key="2">
    <source>
        <dbReference type="ARBA" id="ARBA00022723"/>
    </source>
</evidence>
<name>A0A9Q0BSQ4_9MUSC</name>
<dbReference type="InterPro" id="IPR036236">
    <property type="entry name" value="Znf_C2H2_sf"/>
</dbReference>
<evidence type="ECO:0000256" key="3">
    <source>
        <dbReference type="ARBA" id="ARBA00022737"/>
    </source>
</evidence>
<dbReference type="SMART" id="SM00355">
    <property type="entry name" value="ZnF_C2H2"/>
    <property type="match status" value="8"/>
</dbReference>
<feature type="compositionally biased region" description="Basic and acidic residues" evidence="11">
    <location>
        <begin position="235"/>
        <end position="260"/>
    </location>
</feature>
<dbReference type="FunFam" id="3.30.160.60:FF:000130">
    <property type="entry name" value="Spalt-like transcription factor 4"/>
    <property type="match status" value="2"/>
</dbReference>
<feature type="region of interest" description="Disordered" evidence="11">
    <location>
        <begin position="695"/>
        <end position="860"/>
    </location>
</feature>
<dbReference type="PANTHER" id="PTHR23233:SF84">
    <property type="entry name" value="FI23031P1"/>
    <property type="match status" value="1"/>
</dbReference>
<feature type="domain" description="C2H2-type" evidence="12">
    <location>
        <begin position="671"/>
        <end position="698"/>
    </location>
</feature>
<organism evidence="13 14">
    <name type="scientific">Drosophila gunungcola</name>
    <name type="common">fruit fly</name>
    <dbReference type="NCBI Taxonomy" id="103775"/>
    <lineage>
        <taxon>Eukaryota</taxon>
        <taxon>Metazoa</taxon>
        <taxon>Ecdysozoa</taxon>
        <taxon>Arthropoda</taxon>
        <taxon>Hexapoda</taxon>
        <taxon>Insecta</taxon>
        <taxon>Pterygota</taxon>
        <taxon>Neoptera</taxon>
        <taxon>Endopterygota</taxon>
        <taxon>Diptera</taxon>
        <taxon>Brachycera</taxon>
        <taxon>Muscomorpha</taxon>
        <taxon>Ephydroidea</taxon>
        <taxon>Drosophilidae</taxon>
        <taxon>Drosophila</taxon>
        <taxon>Sophophora</taxon>
    </lineage>
</organism>
<keyword evidence="7" id="KW-0804">Transcription</keyword>
<dbReference type="GO" id="GO:0005634">
    <property type="term" value="C:nucleus"/>
    <property type="evidence" value="ECO:0007669"/>
    <property type="project" value="UniProtKB-SubCell"/>
</dbReference>
<dbReference type="PROSITE" id="PS50157">
    <property type="entry name" value="ZINC_FINGER_C2H2_2"/>
    <property type="match status" value="7"/>
</dbReference>
<feature type="region of interest" description="Disordered" evidence="11">
    <location>
        <begin position="1241"/>
        <end position="1330"/>
    </location>
</feature>
<dbReference type="PANTHER" id="PTHR23233">
    <property type="entry name" value="SAL-LIKE PROTEIN"/>
    <property type="match status" value="1"/>
</dbReference>
<feature type="compositionally biased region" description="Gly residues" evidence="11">
    <location>
        <begin position="698"/>
        <end position="711"/>
    </location>
</feature>
<evidence type="ECO:0000256" key="6">
    <source>
        <dbReference type="ARBA" id="ARBA00023015"/>
    </source>
</evidence>
<dbReference type="FunFam" id="3.30.160.60:FF:002836">
    <property type="entry name" value="Spalt-related protein"/>
    <property type="match status" value="1"/>
</dbReference>
<feature type="compositionally biased region" description="Acidic residues" evidence="11">
    <location>
        <begin position="1304"/>
        <end position="1322"/>
    </location>
</feature>
<dbReference type="GO" id="GO:0008270">
    <property type="term" value="F:zinc ion binding"/>
    <property type="evidence" value="ECO:0007669"/>
    <property type="project" value="UniProtKB-KW"/>
</dbReference>
<evidence type="ECO:0000259" key="12">
    <source>
        <dbReference type="PROSITE" id="PS50157"/>
    </source>
</evidence>
<feature type="region of interest" description="Disordered" evidence="11">
    <location>
        <begin position="186"/>
        <end position="267"/>
    </location>
</feature>
<dbReference type="Proteomes" id="UP001059596">
    <property type="component" value="Unassembled WGS sequence"/>
</dbReference>
<dbReference type="InterPro" id="IPR013087">
    <property type="entry name" value="Znf_C2H2_type"/>
</dbReference>
<feature type="domain" description="C2H2-type" evidence="12">
    <location>
        <begin position="368"/>
        <end position="395"/>
    </location>
</feature>
<feature type="domain" description="C2H2-type" evidence="12">
    <location>
        <begin position="639"/>
        <end position="666"/>
    </location>
</feature>
<feature type="compositionally biased region" description="Acidic residues" evidence="11">
    <location>
        <begin position="223"/>
        <end position="233"/>
    </location>
</feature>
<dbReference type="InterPro" id="IPR051565">
    <property type="entry name" value="Sal_C2H2-zinc-finger"/>
</dbReference>
<feature type="compositionally biased region" description="Basic and acidic residues" evidence="11">
    <location>
        <begin position="21"/>
        <end position="49"/>
    </location>
</feature>
<feature type="domain" description="C2H2-type" evidence="12">
    <location>
        <begin position="1123"/>
        <end position="1150"/>
    </location>
</feature>
<gene>
    <name evidence="13" type="ORF">M5D96_003828</name>
</gene>
<evidence type="ECO:0000313" key="14">
    <source>
        <dbReference type="Proteomes" id="UP001059596"/>
    </source>
</evidence>
<keyword evidence="14" id="KW-1185">Reference proteome</keyword>
<comment type="similarity">
    <text evidence="9">Belongs to the sal C2H2-type zinc-finger protein family.</text>
</comment>
<comment type="caution">
    <text evidence="13">The sequence shown here is derived from an EMBL/GenBank/DDBJ whole genome shotgun (WGS) entry which is preliminary data.</text>
</comment>
<feature type="compositionally biased region" description="Acidic residues" evidence="11">
    <location>
        <begin position="82"/>
        <end position="97"/>
    </location>
</feature>
<feature type="region of interest" description="Disordered" evidence="11">
    <location>
        <begin position="980"/>
        <end position="1048"/>
    </location>
</feature>
<keyword evidence="3" id="KW-0677">Repeat</keyword>
<comment type="subcellular location">
    <subcellularLocation>
        <location evidence="1">Nucleus</location>
    </subcellularLocation>
</comment>
<keyword evidence="2" id="KW-0479">Metal-binding</keyword>
<evidence type="ECO:0000256" key="11">
    <source>
        <dbReference type="SAM" id="MobiDB-lite"/>
    </source>
</evidence>
<dbReference type="PROSITE" id="PS00028">
    <property type="entry name" value="ZINC_FINGER_C2H2_1"/>
    <property type="match status" value="8"/>
</dbReference>
<feature type="compositionally biased region" description="Polar residues" evidence="11">
    <location>
        <begin position="726"/>
        <end position="758"/>
    </location>
</feature>
<accession>A0A9Q0BSQ4</accession>
<evidence type="ECO:0000256" key="1">
    <source>
        <dbReference type="ARBA" id="ARBA00004123"/>
    </source>
</evidence>
<feature type="compositionally biased region" description="Acidic residues" evidence="11">
    <location>
        <begin position="197"/>
        <end position="210"/>
    </location>
</feature>
<keyword evidence="6" id="KW-0805">Transcription regulation</keyword>
<evidence type="ECO:0000313" key="13">
    <source>
        <dbReference type="EMBL" id="KAI8042515.1"/>
    </source>
</evidence>
<dbReference type="Pfam" id="PF00096">
    <property type="entry name" value="zf-C2H2"/>
    <property type="match status" value="4"/>
</dbReference>
<feature type="domain" description="C2H2-type" evidence="12">
    <location>
        <begin position="1095"/>
        <end position="1122"/>
    </location>
</feature>
<feature type="compositionally biased region" description="Basic and acidic residues" evidence="11">
    <location>
        <begin position="68"/>
        <end position="80"/>
    </location>
</feature>
<protein>
    <recommendedName>
        <fullName evidence="12">C2H2-type domain-containing protein</fullName>
    </recommendedName>
</protein>
<dbReference type="GO" id="GO:0000981">
    <property type="term" value="F:DNA-binding transcription factor activity, RNA polymerase II-specific"/>
    <property type="evidence" value="ECO:0007669"/>
    <property type="project" value="TreeGrafter"/>
</dbReference>
<dbReference type="FunFam" id="3.30.160.60:FF:002027">
    <property type="entry name" value="Blast:Sal-like protein 3"/>
    <property type="match status" value="1"/>
</dbReference>
<evidence type="ECO:0000256" key="10">
    <source>
        <dbReference type="PROSITE-ProRule" id="PRU00042"/>
    </source>
</evidence>
<feature type="region of interest" description="Disordered" evidence="11">
    <location>
        <begin position="945"/>
        <end position="968"/>
    </location>
</feature>